<feature type="chain" id="PRO_5037841406" evidence="1">
    <location>
        <begin position="25"/>
        <end position="63"/>
    </location>
</feature>
<reference evidence="2 3" key="1">
    <citation type="submission" date="2019-03" db="EMBL/GenBank/DDBJ databases">
        <title>Lake Tanganyika Metagenome-Assembled Genomes (MAGs).</title>
        <authorList>
            <person name="Tran P."/>
        </authorList>
    </citation>
    <scope>NUCLEOTIDE SEQUENCE [LARGE SCALE GENOMIC DNA]</scope>
    <source>
        <strain evidence="2">K_DeepCast_65m_m2_236</strain>
    </source>
</reference>
<sequence length="63" mass="7027">MCDAAQSLVLAFLAALTLSASQSASVVAVFDRVRRILSDRDLTKVHTAEYRARLQDEQEAVYR</sequence>
<gene>
    <name evidence="2" type="ORF">FJZ00_05700</name>
</gene>
<organism evidence="2 3">
    <name type="scientific">Candidatus Tanganyikabacteria bacterium</name>
    <dbReference type="NCBI Taxonomy" id="2961651"/>
    <lineage>
        <taxon>Bacteria</taxon>
        <taxon>Bacillati</taxon>
        <taxon>Candidatus Sericytochromatia</taxon>
        <taxon>Candidatus Tanganyikabacteria</taxon>
    </lineage>
</organism>
<dbReference type="Proteomes" id="UP000703893">
    <property type="component" value="Unassembled WGS sequence"/>
</dbReference>
<dbReference type="AlphaFoldDB" id="A0A938BMT7"/>
<name>A0A938BMT7_9BACT</name>
<dbReference type="EMBL" id="VGJX01000274">
    <property type="protein sequence ID" value="MBM3274623.1"/>
    <property type="molecule type" value="Genomic_DNA"/>
</dbReference>
<keyword evidence="1" id="KW-0732">Signal</keyword>
<comment type="caution">
    <text evidence="2">The sequence shown here is derived from an EMBL/GenBank/DDBJ whole genome shotgun (WGS) entry which is preliminary data.</text>
</comment>
<proteinExistence type="predicted"/>
<evidence type="ECO:0000256" key="1">
    <source>
        <dbReference type="SAM" id="SignalP"/>
    </source>
</evidence>
<feature type="signal peptide" evidence="1">
    <location>
        <begin position="1"/>
        <end position="24"/>
    </location>
</feature>
<evidence type="ECO:0000313" key="2">
    <source>
        <dbReference type="EMBL" id="MBM3274623.1"/>
    </source>
</evidence>
<evidence type="ECO:0000313" key="3">
    <source>
        <dbReference type="Proteomes" id="UP000703893"/>
    </source>
</evidence>
<protein>
    <submittedName>
        <fullName evidence="2">Uncharacterized protein</fullName>
    </submittedName>
</protein>
<accession>A0A938BMT7</accession>